<evidence type="ECO:0000256" key="3">
    <source>
        <dbReference type="ARBA" id="ARBA00023054"/>
    </source>
</evidence>
<dbReference type="OrthoDB" id="72772at2759"/>
<feature type="compositionally biased region" description="Low complexity" evidence="5">
    <location>
        <begin position="852"/>
        <end position="862"/>
    </location>
</feature>
<gene>
    <name evidence="6" type="ORF">BD410DRAFT_834933</name>
</gene>
<dbReference type="AlphaFoldDB" id="A0A4Y7QNU0"/>
<dbReference type="EMBL" id="ML170157">
    <property type="protein sequence ID" value="TDL28921.1"/>
    <property type="molecule type" value="Genomic_DNA"/>
</dbReference>
<evidence type="ECO:0000256" key="5">
    <source>
        <dbReference type="SAM" id="MobiDB-lite"/>
    </source>
</evidence>
<feature type="compositionally biased region" description="Pro residues" evidence="5">
    <location>
        <begin position="333"/>
        <end position="343"/>
    </location>
</feature>
<feature type="compositionally biased region" description="Polar residues" evidence="5">
    <location>
        <begin position="463"/>
        <end position="481"/>
    </location>
</feature>
<sequence>MSSELDGAEYEPPVQSRLRHVTSIQVRNLTPFPTRDSFASALTQRAGPSQFASPGYLTDDTDIALARHRSRKISTTSATTMRSRRSEGGNDDIQVVGPSESPQTPIAKGRRRTNSRASAHSGPPPTTSSPPARRQPNTISFASTPSVRLSRPRAGSRVPVTDTQNIFGPSSSASSSQAVASASVLSSASSDHSSQADLEKIIWSRLVESFITINHVTDEGVGSPSRSPPLTPMTPPEKTIGKLSRSNTGSLSHGLRSGQSTASHQASVTAGMSGNPSTMNRDRSQRPQSSPRPGRSSLPKQPTSPPSRRTQSPRTRLNASPSSPGQRKADFPRSPPATPPPTKSPIQPHTPIYISPFHRPSTNPAFKFDATEREFAEWADLSASNFSLTIWGRAVSGTWKSDEKGKGKEVFSAEEGEWKVLQTWNVDLSELVPLNEELELHPSLLPSNSLLVTLNPPGRTYYLPSNFSTSETPSRSQTPEYNSDPEVLPSSTKLNDTSQNDRSKVDSMERGRVRGSRMKQATSAGWQDLVRIVTLQACIIETQDSLREIISKCDTALEADVTGKLRREASEREHRIRKIQESHNKVWDESDTLQQLLRDRRTELQRRREILTEAKAIHEDDILSEFENGTILAEEKRRHSELVSRLPRVRTSLLTTLASTFPIELLSPPDLLFTILSVPLPIPLNGSDPAPPLTLVSHSEVTEDSVATALGYAAQVVQLMAAYLCHGLVYPVTYIGSRSLIKDPISTMIGPRMFPLYSKGVDTYRFEYAVFLLNKNIEMIMSDRNLRALDIRHTLPNLKNLLLTLTDGDTEQLHPSRNFNASTSTVRALDQDSVGSRTPTSTRPSASELMPSTSGDSESSSTLTISSMTSFARRPKSYLGLSPLTSMFRVRYPSSTGKPSVKPVEETPEDGTTGESASTPTPDVPVPADGDSDDDEDRMTIRGLSVPEESADKVANGRGPVSGNGEPEKLLNGEARPVTVASTVS</sequence>
<comment type="similarity">
    <text evidence="1">Belongs to the ATG14 family.</text>
</comment>
<dbReference type="GO" id="GO:0000149">
    <property type="term" value="F:SNARE binding"/>
    <property type="evidence" value="ECO:0007669"/>
    <property type="project" value="TreeGrafter"/>
</dbReference>
<dbReference type="Proteomes" id="UP000294933">
    <property type="component" value="Unassembled WGS sequence"/>
</dbReference>
<keyword evidence="7" id="KW-1185">Reference proteome</keyword>
<feature type="compositionally biased region" description="Low complexity" evidence="5">
    <location>
        <begin position="286"/>
        <end position="316"/>
    </location>
</feature>
<feature type="coiled-coil region" evidence="4">
    <location>
        <begin position="594"/>
        <end position="621"/>
    </location>
</feature>
<feature type="compositionally biased region" description="Polar residues" evidence="5">
    <location>
        <begin position="244"/>
        <end position="279"/>
    </location>
</feature>
<feature type="region of interest" description="Disordered" evidence="5">
    <location>
        <begin position="65"/>
        <end position="175"/>
    </location>
</feature>
<dbReference type="GO" id="GO:0000323">
    <property type="term" value="C:lytic vacuole"/>
    <property type="evidence" value="ECO:0007669"/>
    <property type="project" value="TreeGrafter"/>
</dbReference>
<dbReference type="PANTHER" id="PTHR15157">
    <property type="entry name" value="UV RADIATION RESISTANCE-ASSOCIATED GENE PROTEIN"/>
    <property type="match status" value="1"/>
</dbReference>
<feature type="region of interest" description="Disordered" evidence="5">
    <location>
        <begin position="217"/>
        <end position="358"/>
    </location>
</feature>
<dbReference type="PANTHER" id="PTHR15157:SF5">
    <property type="entry name" value="UV RADIATION RESISTANCE-ASSOCIATED GENE PROTEIN"/>
    <property type="match status" value="1"/>
</dbReference>
<keyword evidence="3 4" id="KW-0175">Coiled coil</keyword>
<feature type="compositionally biased region" description="Polar residues" evidence="5">
    <location>
        <begin position="489"/>
        <end position="498"/>
    </location>
</feature>
<feature type="region of interest" description="Disordered" evidence="5">
    <location>
        <begin position="893"/>
        <end position="985"/>
    </location>
</feature>
<reference evidence="6 7" key="1">
    <citation type="submission" date="2018-06" db="EMBL/GenBank/DDBJ databases">
        <title>A transcriptomic atlas of mushroom development highlights an independent origin of complex multicellularity.</title>
        <authorList>
            <consortium name="DOE Joint Genome Institute"/>
            <person name="Krizsan K."/>
            <person name="Almasi E."/>
            <person name="Merenyi Z."/>
            <person name="Sahu N."/>
            <person name="Viragh M."/>
            <person name="Koszo T."/>
            <person name="Mondo S."/>
            <person name="Kiss B."/>
            <person name="Balint B."/>
            <person name="Kues U."/>
            <person name="Barry K."/>
            <person name="Hegedus J.C."/>
            <person name="Henrissat B."/>
            <person name="Johnson J."/>
            <person name="Lipzen A."/>
            <person name="Ohm R."/>
            <person name="Nagy I."/>
            <person name="Pangilinan J."/>
            <person name="Yan J."/>
            <person name="Xiong Y."/>
            <person name="Grigoriev I.V."/>
            <person name="Hibbett D.S."/>
            <person name="Nagy L.G."/>
        </authorList>
    </citation>
    <scope>NUCLEOTIDE SEQUENCE [LARGE SCALE GENOMIC DNA]</scope>
    <source>
        <strain evidence="6 7">SZMC22713</strain>
    </source>
</reference>
<feature type="compositionally biased region" description="Pro residues" evidence="5">
    <location>
        <begin position="226"/>
        <end position="235"/>
    </location>
</feature>
<feature type="compositionally biased region" description="Low complexity" evidence="5">
    <location>
        <begin position="836"/>
        <end position="845"/>
    </location>
</feature>
<feature type="compositionally biased region" description="Basic and acidic residues" evidence="5">
    <location>
        <begin position="499"/>
        <end position="512"/>
    </location>
</feature>
<dbReference type="InterPro" id="IPR018791">
    <property type="entry name" value="UV_resistance/autophagy_Atg14"/>
</dbReference>
<dbReference type="VEuPathDB" id="FungiDB:BD410DRAFT_834933"/>
<accession>A0A4Y7QNU0</accession>
<evidence type="ECO:0000256" key="2">
    <source>
        <dbReference type="ARBA" id="ARBA00013807"/>
    </source>
</evidence>
<proteinExistence type="inferred from homology"/>
<evidence type="ECO:0000256" key="4">
    <source>
        <dbReference type="SAM" id="Coils"/>
    </source>
</evidence>
<protein>
    <recommendedName>
        <fullName evidence="2">Autophagy-related protein 14</fullName>
    </recommendedName>
</protein>
<feature type="region of interest" description="Disordered" evidence="5">
    <location>
        <begin position="816"/>
        <end position="862"/>
    </location>
</feature>
<evidence type="ECO:0000313" key="6">
    <source>
        <dbReference type="EMBL" id="TDL28921.1"/>
    </source>
</evidence>
<dbReference type="GO" id="GO:0035493">
    <property type="term" value="P:SNARE complex assembly"/>
    <property type="evidence" value="ECO:0007669"/>
    <property type="project" value="TreeGrafter"/>
</dbReference>
<feature type="compositionally biased region" description="Polar residues" evidence="5">
    <location>
        <begin position="816"/>
        <end position="826"/>
    </location>
</feature>
<dbReference type="GO" id="GO:0032991">
    <property type="term" value="C:protein-containing complex"/>
    <property type="evidence" value="ECO:0007669"/>
    <property type="project" value="UniProtKB-ARBA"/>
</dbReference>
<dbReference type="STRING" id="50990.A0A4Y7QNU0"/>
<organism evidence="6 7">
    <name type="scientific">Rickenella mellea</name>
    <dbReference type="NCBI Taxonomy" id="50990"/>
    <lineage>
        <taxon>Eukaryota</taxon>
        <taxon>Fungi</taxon>
        <taxon>Dikarya</taxon>
        <taxon>Basidiomycota</taxon>
        <taxon>Agaricomycotina</taxon>
        <taxon>Agaricomycetes</taxon>
        <taxon>Hymenochaetales</taxon>
        <taxon>Rickenellaceae</taxon>
        <taxon>Rickenella</taxon>
    </lineage>
</organism>
<dbReference type="Pfam" id="PF10186">
    <property type="entry name" value="ATG14"/>
    <property type="match status" value="1"/>
</dbReference>
<evidence type="ECO:0000256" key="1">
    <source>
        <dbReference type="ARBA" id="ARBA00009574"/>
    </source>
</evidence>
<feature type="region of interest" description="Disordered" evidence="5">
    <location>
        <begin position="463"/>
        <end position="519"/>
    </location>
</feature>
<name>A0A4Y7QNU0_9AGAM</name>
<evidence type="ECO:0000313" key="7">
    <source>
        <dbReference type="Proteomes" id="UP000294933"/>
    </source>
</evidence>
<feature type="compositionally biased region" description="Polar residues" evidence="5">
    <location>
        <begin position="135"/>
        <end position="147"/>
    </location>
</feature>
<dbReference type="GO" id="GO:0005768">
    <property type="term" value="C:endosome"/>
    <property type="evidence" value="ECO:0007669"/>
    <property type="project" value="TreeGrafter"/>
</dbReference>